<dbReference type="EMBL" id="CP034464">
    <property type="protein sequence ID" value="AZP14454.1"/>
    <property type="molecule type" value="Genomic_DNA"/>
</dbReference>
<dbReference type="FunFam" id="3.40.190.290:FF:000001">
    <property type="entry name" value="Transcriptional regulator, LysR family"/>
    <property type="match status" value="1"/>
</dbReference>
<evidence type="ECO:0000313" key="7">
    <source>
        <dbReference type="Proteomes" id="UP000275663"/>
    </source>
</evidence>
<dbReference type="PANTHER" id="PTHR30537:SF21">
    <property type="entry name" value="HTH-TYPE TRANSCRIPTIONAL REGULATOR SINR-RELATED"/>
    <property type="match status" value="1"/>
</dbReference>
<dbReference type="InterPro" id="IPR000847">
    <property type="entry name" value="LysR_HTH_N"/>
</dbReference>
<dbReference type="InterPro" id="IPR036388">
    <property type="entry name" value="WH-like_DNA-bd_sf"/>
</dbReference>
<dbReference type="PROSITE" id="PS50931">
    <property type="entry name" value="HTH_LYSR"/>
    <property type="match status" value="1"/>
</dbReference>
<evidence type="ECO:0000256" key="1">
    <source>
        <dbReference type="ARBA" id="ARBA00009437"/>
    </source>
</evidence>
<dbReference type="GO" id="GO:0006351">
    <property type="term" value="P:DNA-templated transcription"/>
    <property type="evidence" value="ECO:0007669"/>
    <property type="project" value="TreeGrafter"/>
</dbReference>
<dbReference type="Gene3D" id="3.40.190.290">
    <property type="match status" value="1"/>
</dbReference>
<dbReference type="KEGG" id="upv:EJN92_06295"/>
<evidence type="ECO:0000259" key="5">
    <source>
        <dbReference type="PROSITE" id="PS50931"/>
    </source>
</evidence>
<evidence type="ECO:0000256" key="2">
    <source>
        <dbReference type="ARBA" id="ARBA00023015"/>
    </source>
</evidence>
<protein>
    <submittedName>
        <fullName evidence="6">LysR family transcriptional regulator</fullName>
    </submittedName>
</protein>
<keyword evidence="2" id="KW-0805">Transcription regulation</keyword>
<dbReference type="PANTHER" id="PTHR30537">
    <property type="entry name" value="HTH-TYPE TRANSCRIPTIONAL REGULATOR"/>
    <property type="match status" value="1"/>
</dbReference>
<proteinExistence type="inferred from homology"/>
<accession>A0A3S5HMA1</accession>
<dbReference type="InterPro" id="IPR005119">
    <property type="entry name" value="LysR_subst-bd"/>
</dbReference>
<keyword evidence="4" id="KW-0804">Transcription</keyword>
<sequence length="295" mass="33115">MGVFCQIIDSGSMASAARTLGIAPATVTGVLAASEKRLGVRLLDRTTRRLNPTEAGQIWYTYAKRILEESAVAEDAVRGLSSEPRGLLRLSLPLGVATTFVYPHLQEFSRQFPLIELDLQVSDRTVDLLEHGFDMALRVGRLKDSDLVARPLLQYQRALYASPAYLAAYGRPEHPDELVAHRCLLYQHDRQPVYWEFCVGDKTQKILVKGNLHSNETNALLTWARAGLGVTRQPTWLLRQDLKSGQLVSVLDDYIVKRPSELPGIYAILPKATRYPVKVEAFIAFFKQKIRDQPS</sequence>
<dbReference type="CDD" id="cd08422">
    <property type="entry name" value="PBP2_CrgA_like"/>
    <property type="match status" value="1"/>
</dbReference>
<dbReference type="GO" id="GO:0003700">
    <property type="term" value="F:DNA-binding transcription factor activity"/>
    <property type="evidence" value="ECO:0007669"/>
    <property type="project" value="InterPro"/>
</dbReference>
<dbReference type="SUPFAM" id="SSF46785">
    <property type="entry name" value="Winged helix' DNA-binding domain"/>
    <property type="match status" value="1"/>
</dbReference>
<dbReference type="AlphaFoldDB" id="A0A3S5HMA1"/>
<evidence type="ECO:0000256" key="4">
    <source>
        <dbReference type="ARBA" id="ARBA00023163"/>
    </source>
</evidence>
<dbReference type="Pfam" id="PF00126">
    <property type="entry name" value="HTH_1"/>
    <property type="match status" value="1"/>
</dbReference>
<dbReference type="Proteomes" id="UP000275663">
    <property type="component" value="Chromosome"/>
</dbReference>
<reference evidence="6 7" key="1">
    <citation type="journal article" date="2011" name="Int. J. Syst. Evol. Microbiol.">
        <title>Description of Undibacterium oligocarboniphilum sp. nov., isolated from purified water, and Undibacterium pigrum strain CCUG 49012 as the type strain of Undibacterium parvum sp. nov., and emended descriptions of the genus Undibacterium and the species Undibacterium pigrum.</title>
        <authorList>
            <person name="Eder W."/>
            <person name="Wanner G."/>
            <person name="Ludwig W."/>
            <person name="Busse H.J."/>
            <person name="Ziemke-Kageler F."/>
            <person name="Lang E."/>
        </authorList>
    </citation>
    <scope>NUCLEOTIDE SEQUENCE [LARGE SCALE GENOMIC DNA]</scope>
    <source>
        <strain evidence="6 7">DSM 23061</strain>
    </source>
</reference>
<dbReference type="InterPro" id="IPR036390">
    <property type="entry name" value="WH_DNA-bd_sf"/>
</dbReference>
<keyword evidence="3" id="KW-0238">DNA-binding</keyword>
<dbReference type="Gene3D" id="1.10.10.10">
    <property type="entry name" value="Winged helix-like DNA-binding domain superfamily/Winged helix DNA-binding domain"/>
    <property type="match status" value="1"/>
</dbReference>
<evidence type="ECO:0000256" key="3">
    <source>
        <dbReference type="ARBA" id="ARBA00023125"/>
    </source>
</evidence>
<name>A0A3S5HMA1_9BURK</name>
<dbReference type="InterPro" id="IPR058163">
    <property type="entry name" value="LysR-type_TF_proteobact-type"/>
</dbReference>
<evidence type="ECO:0000313" key="6">
    <source>
        <dbReference type="EMBL" id="AZP14454.1"/>
    </source>
</evidence>
<gene>
    <name evidence="6" type="ORF">EJN92_06295</name>
</gene>
<dbReference type="GO" id="GO:0043565">
    <property type="term" value="F:sequence-specific DNA binding"/>
    <property type="evidence" value="ECO:0007669"/>
    <property type="project" value="TreeGrafter"/>
</dbReference>
<dbReference type="SUPFAM" id="SSF53850">
    <property type="entry name" value="Periplasmic binding protein-like II"/>
    <property type="match status" value="1"/>
</dbReference>
<organism evidence="6 7">
    <name type="scientific">Undibacterium parvum</name>
    <dbReference type="NCBI Taxonomy" id="401471"/>
    <lineage>
        <taxon>Bacteria</taxon>
        <taxon>Pseudomonadati</taxon>
        <taxon>Pseudomonadota</taxon>
        <taxon>Betaproteobacteria</taxon>
        <taxon>Burkholderiales</taxon>
        <taxon>Oxalobacteraceae</taxon>
        <taxon>Undibacterium</taxon>
    </lineage>
</organism>
<comment type="similarity">
    <text evidence="1">Belongs to the LysR transcriptional regulatory family.</text>
</comment>
<keyword evidence="7" id="KW-1185">Reference proteome</keyword>
<dbReference type="OrthoDB" id="9786526at2"/>
<dbReference type="Pfam" id="PF03466">
    <property type="entry name" value="LysR_substrate"/>
    <property type="match status" value="1"/>
</dbReference>
<feature type="domain" description="HTH lysR-type" evidence="5">
    <location>
        <begin position="1"/>
        <end position="53"/>
    </location>
</feature>